<dbReference type="CDD" id="cd04513">
    <property type="entry name" value="Glycosylasparaginase"/>
    <property type="match status" value="1"/>
</dbReference>
<sequence>MAASIKVFIYLQFLYIFITPSYPVSLPLVINTWGFTNATQKAWSIINNGGKTAMDALVAGCTECEILQCDTTVGYGGSPDEIGETTLDAMVMDGKTQDVGSVGDLRGIKNAIGVARAVMEYTEHTLIVGESASKFAVEMGFTNESLTTNTSIEMTKNWKKNNCQPNFRQNVTPDPKKSCGPYKPIQNLYNTYSSSRIDKNIGKTNHDTIGMLIIDNNNNIVAGTSTNGANHKIPGRVGDSPIAGAGAYARNKVGGAAATGDGDIMMRFLPSFNAVMLLELGYSPEQAALKALNPIIQFYPSFVGALIVTNTNGSFGGYF</sequence>
<gene>
    <name evidence="5" type="ORF">SNE40_016691</name>
</gene>
<comment type="similarity">
    <text evidence="1">Belongs to the Ntn-hydrolase family.</text>
</comment>
<dbReference type="PANTHER" id="PTHR10188:SF6">
    <property type="entry name" value="N(4)-(BETA-N-ACETYLGLUCOSAMINYL)-L-ASPARAGINASE"/>
    <property type="match status" value="1"/>
</dbReference>
<organism evidence="5 6">
    <name type="scientific">Patella caerulea</name>
    <name type="common">Rayed Mediterranean limpet</name>
    <dbReference type="NCBI Taxonomy" id="87958"/>
    <lineage>
        <taxon>Eukaryota</taxon>
        <taxon>Metazoa</taxon>
        <taxon>Spiralia</taxon>
        <taxon>Lophotrochozoa</taxon>
        <taxon>Mollusca</taxon>
        <taxon>Gastropoda</taxon>
        <taxon>Patellogastropoda</taxon>
        <taxon>Patelloidea</taxon>
        <taxon>Patellidae</taxon>
        <taxon>Patella</taxon>
    </lineage>
</organism>
<dbReference type="PANTHER" id="PTHR10188">
    <property type="entry name" value="L-ASPARAGINASE"/>
    <property type="match status" value="1"/>
</dbReference>
<comment type="caution">
    <text evidence="5">The sequence shown here is derived from an EMBL/GenBank/DDBJ whole genome shotgun (WGS) entry which is preliminary data.</text>
</comment>
<dbReference type="GO" id="GO:0005764">
    <property type="term" value="C:lysosome"/>
    <property type="evidence" value="ECO:0007669"/>
    <property type="project" value="TreeGrafter"/>
</dbReference>
<dbReference type="InterPro" id="IPR029055">
    <property type="entry name" value="Ntn_hydrolases_N"/>
</dbReference>
<name>A0AAN8JDK1_PATCE</name>
<keyword evidence="6" id="KW-1185">Reference proteome</keyword>
<evidence type="ECO:0000313" key="5">
    <source>
        <dbReference type="EMBL" id="KAK6173193.1"/>
    </source>
</evidence>
<proteinExistence type="inferred from homology"/>
<dbReference type="SUPFAM" id="SSF56235">
    <property type="entry name" value="N-terminal nucleophile aminohydrolases (Ntn hydrolases)"/>
    <property type="match status" value="1"/>
</dbReference>
<evidence type="ECO:0000256" key="4">
    <source>
        <dbReference type="PIRSR" id="PIRSR600246-3"/>
    </source>
</evidence>
<evidence type="ECO:0000256" key="1">
    <source>
        <dbReference type="ARBA" id="ARBA00010872"/>
    </source>
</evidence>
<evidence type="ECO:0000256" key="3">
    <source>
        <dbReference type="PIRSR" id="PIRSR600246-2"/>
    </source>
</evidence>
<feature type="site" description="Cleavage; by autolysis" evidence="4">
    <location>
        <begin position="207"/>
        <end position="208"/>
    </location>
</feature>
<evidence type="ECO:0000256" key="2">
    <source>
        <dbReference type="PIRSR" id="PIRSR600246-1"/>
    </source>
</evidence>
<dbReference type="InterPro" id="IPR000246">
    <property type="entry name" value="Peptidase_T2"/>
</dbReference>
<feature type="binding site" evidence="3">
    <location>
        <begin position="236"/>
        <end position="239"/>
    </location>
    <ligand>
        <name>substrate</name>
    </ligand>
</feature>
<feature type="active site" description="Nucleophile" evidence="2">
    <location>
        <position position="208"/>
    </location>
</feature>
<evidence type="ECO:0008006" key="7">
    <source>
        <dbReference type="Google" id="ProtNLM"/>
    </source>
</evidence>
<dbReference type="AlphaFoldDB" id="A0AAN8JDK1"/>
<reference evidence="5 6" key="1">
    <citation type="submission" date="2024-01" db="EMBL/GenBank/DDBJ databases">
        <title>The genome of the rayed Mediterranean limpet Patella caerulea (Linnaeus, 1758).</title>
        <authorList>
            <person name="Anh-Thu Weber A."/>
            <person name="Halstead-Nussloch G."/>
        </authorList>
    </citation>
    <scope>NUCLEOTIDE SEQUENCE [LARGE SCALE GENOMIC DNA]</scope>
    <source>
        <strain evidence="5">AATW-2023a</strain>
        <tissue evidence="5">Whole specimen</tissue>
    </source>
</reference>
<dbReference type="Pfam" id="PF01112">
    <property type="entry name" value="Asparaginase_2"/>
    <property type="match status" value="1"/>
</dbReference>
<accession>A0AAN8JDK1</accession>
<dbReference type="GO" id="GO:0003948">
    <property type="term" value="F:N4-(beta-N-acetylglucosaminyl)-L-asparaginase activity"/>
    <property type="evidence" value="ECO:0007669"/>
    <property type="project" value="TreeGrafter"/>
</dbReference>
<dbReference type="Proteomes" id="UP001347796">
    <property type="component" value="Unassembled WGS sequence"/>
</dbReference>
<feature type="binding site" evidence="3">
    <location>
        <begin position="259"/>
        <end position="262"/>
    </location>
    <ligand>
        <name>substrate</name>
    </ligand>
</feature>
<protein>
    <recommendedName>
        <fullName evidence="7">N(4)-(Beta-N-acetylglucosaminyl)-L-asparaginase</fullName>
    </recommendedName>
</protein>
<dbReference type="EMBL" id="JAZGQO010000011">
    <property type="protein sequence ID" value="KAK6173193.1"/>
    <property type="molecule type" value="Genomic_DNA"/>
</dbReference>
<evidence type="ECO:0000313" key="6">
    <source>
        <dbReference type="Proteomes" id="UP001347796"/>
    </source>
</evidence>
<dbReference type="Gene3D" id="3.60.20.30">
    <property type="entry name" value="(Glycosyl)asparaginase"/>
    <property type="match status" value="1"/>
</dbReference>